<accession>A0A6P1DTN8</accession>
<dbReference type="InterPro" id="IPR008538">
    <property type="entry name" value="Uma2"/>
</dbReference>
<dbReference type="Pfam" id="PF05685">
    <property type="entry name" value="Uma2"/>
    <property type="match status" value="1"/>
</dbReference>
<keyword evidence="2" id="KW-0378">Hydrolase</keyword>
<dbReference type="InterPro" id="IPR011335">
    <property type="entry name" value="Restrct_endonuc-II-like"/>
</dbReference>
<dbReference type="PANTHER" id="PTHR35400:SF1">
    <property type="entry name" value="SLR1083 PROTEIN"/>
    <property type="match status" value="1"/>
</dbReference>
<protein>
    <submittedName>
        <fullName evidence="2">Uma2 family endonuclease</fullName>
    </submittedName>
</protein>
<dbReference type="AlphaFoldDB" id="A0A6P1DTN8"/>
<dbReference type="PANTHER" id="PTHR35400">
    <property type="entry name" value="SLR1083 PROTEIN"/>
    <property type="match status" value="1"/>
</dbReference>
<evidence type="ECO:0000313" key="3">
    <source>
        <dbReference type="Proteomes" id="UP000471640"/>
    </source>
</evidence>
<name>A0A6P1DTN8_9GAMM</name>
<dbReference type="SUPFAM" id="SSF52980">
    <property type="entry name" value="Restriction endonuclease-like"/>
    <property type="match status" value="1"/>
</dbReference>
<dbReference type="Gene3D" id="3.90.1570.10">
    <property type="entry name" value="tt1808, chain A"/>
    <property type="match status" value="1"/>
</dbReference>
<keyword evidence="3" id="KW-1185">Reference proteome</keyword>
<evidence type="ECO:0000259" key="1">
    <source>
        <dbReference type="Pfam" id="PF05685"/>
    </source>
</evidence>
<comment type="caution">
    <text evidence="2">The sequence shown here is derived from an EMBL/GenBank/DDBJ whole genome shotgun (WGS) entry which is preliminary data.</text>
</comment>
<keyword evidence="2" id="KW-0540">Nuclease</keyword>
<reference evidence="3" key="1">
    <citation type="journal article" date="2020" name="Microbiol. Resour. Announc.">
        <title>Draft Genome Sequences of Thiorhodococcus mannitoliphagus and Thiorhodococcus minor, Purple Sulfur Photosynthetic Bacteria in the Gammaproteobacterial Family Chromatiaceae.</title>
        <authorList>
            <person name="Aviles F.A."/>
            <person name="Meyer T.E."/>
            <person name="Kyndt J.A."/>
        </authorList>
    </citation>
    <scope>NUCLEOTIDE SEQUENCE [LARGE SCALE GENOMIC DNA]</scope>
    <source>
        <strain evidence="3">DSM 18266</strain>
    </source>
</reference>
<dbReference type="Proteomes" id="UP000471640">
    <property type="component" value="Unassembled WGS sequence"/>
</dbReference>
<proteinExistence type="predicted"/>
<organism evidence="2 3">
    <name type="scientific">Thiorhodococcus mannitoliphagus</name>
    <dbReference type="NCBI Taxonomy" id="329406"/>
    <lineage>
        <taxon>Bacteria</taxon>
        <taxon>Pseudomonadati</taxon>
        <taxon>Pseudomonadota</taxon>
        <taxon>Gammaproteobacteria</taxon>
        <taxon>Chromatiales</taxon>
        <taxon>Chromatiaceae</taxon>
        <taxon>Thiorhodococcus</taxon>
    </lineage>
</organism>
<keyword evidence="2" id="KW-0255">Endonuclease</keyword>
<dbReference type="GO" id="GO:0004519">
    <property type="term" value="F:endonuclease activity"/>
    <property type="evidence" value="ECO:0007669"/>
    <property type="project" value="UniProtKB-KW"/>
</dbReference>
<gene>
    <name evidence="2" type="ORF">G3480_10885</name>
</gene>
<dbReference type="EMBL" id="JAAIJR010000037">
    <property type="protein sequence ID" value="NEX20810.1"/>
    <property type="molecule type" value="Genomic_DNA"/>
</dbReference>
<dbReference type="InterPro" id="IPR012296">
    <property type="entry name" value="Nuclease_put_TT1808"/>
</dbReference>
<dbReference type="CDD" id="cd06260">
    <property type="entry name" value="DUF820-like"/>
    <property type="match status" value="1"/>
</dbReference>
<sequence>MAESGILAPDARVELIEGEIVDMPPIGAPHAALVTMLQNRLIAAIGARALARIQNPIRLDSRNEPEPDIALVRNRSGHYRDRHPGPADVLLLVEVADSSLRYDRDVKMALYARFGIPETWLVNLADATLTAFRAPGPQGYAMAERLRMDSPIPVPGLEGLSVDLTDLF</sequence>
<evidence type="ECO:0000313" key="2">
    <source>
        <dbReference type="EMBL" id="NEX20810.1"/>
    </source>
</evidence>
<reference evidence="2 3" key="2">
    <citation type="submission" date="2020-02" db="EMBL/GenBank/DDBJ databases">
        <title>Genome sequences of Thiorhodococcus mannitoliphagus and Thiorhodococcus minor, purple sulfur photosynthetic bacteria in the gammaproteobacterial family, Chromatiaceae.</title>
        <authorList>
            <person name="Aviles F.A."/>
            <person name="Meyer T.E."/>
            <person name="Kyndt J.A."/>
        </authorList>
    </citation>
    <scope>NUCLEOTIDE SEQUENCE [LARGE SCALE GENOMIC DNA]</scope>
    <source>
        <strain evidence="2 3">DSM 18266</strain>
    </source>
</reference>
<feature type="domain" description="Putative restriction endonuclease" evidence="1">
    <location>
        <begin position="9"/>
        <end position="164"/>
    </location>
</feature>